<dbReference type="Proteomes" id="UP001150907">
    <property type="component" value="Unassembled WGS sequence"/>
</dbReference>
<evidence type="ECO:0000256" key="3">
    <source>
        <dbReference type="ARBA" id="ARBA00012759"/>
    </source>
</evidence>
<reference evidence="10" key="1">
    <citation type="submission" date="2022-07" db="EMBL/GenBank/DDBJ databases">
        <title>Phylogenomic reconstructions and comparative analyses of Kickxellomycotina fungi.</title>
        <authorList>
            <person name="Reynolds N.K."/>
            <person name="Stajich J.E."/>
            <person name="Barry K."/>
            <person name="Grigoriev I.V."/>
            <person name="Crous P."/>
            <person name="Smith M.E."/>
        </authorList>
    </citation>
    <scope>NUCLEOTIDE SEQUENCE</scope>
    <source>
        <strain evidence="10">IMI 214461</strain>
    </source>
</reference>
<feature type="domain" description="USP" evidence="9">
    <location>
        <begin position="310"/>
        <end position="1164"/>
    </location>
</feature>
<accession>A0A9W8BDL1</accession>
<keyword evidence="4" id="KW-0645">Protease</keyword>
<evidence type="ECO:0000256" key="4">
    <source>
        <dbReference type="ARBA" id="ARBA00022670"/>
    </source>
</evidence>
<comment type="similarity">
    <text evidence="2">Belongs to the peptidase C19 family.</text>
</comment>
<dbReference type="EMBL" id="JANBQF010000371">
    <property type="protein sequence ID" value="KAJ2001738.1"/>
    <property type="molecule type" value="Genomic_DNA"/>
</dbReference>
<gene>
    <name evidence="10" type="ORF">H4R26_003973</name>
</gene>
<dbReference type="InterPro" id="IPR001394">
    <property type="entry name" value="Peptidase_C19_UCH"/>
</dbReference>
<evidence type="ECO:0000313" key="10">
    <source>
        <dbReference type="EMBL" id="KAJ2001738.1"/>
    </source>
</evidence>
<organism evidence="10 11">
    <name type="scientific">Coemansia thaxteri</name>
    <dbReference type="NCBI Taxonomy" id="2663907"/>
    <lineage>
        <taxon>Eukaryota</taxon>
        <taxon>Fungi</taxon>
        <taxon>Fungi incertae sedis</taxon>
        <taxon>Zoopagomycota</taxon>
        <taxon>Kickxellomycotina</taxon>
        <taxon>Kickxellomycetes</taxon>
        <taxon>Kickxellales</taxon>
        <taxon>Kickxellaceae</taxon>
        <taxon>Coemansia</taxon>
    </lineage>
</organism>
<feature type="non-terminal residue" evidence="10">
    <location>
        <position position="1"/>
    </location>
</feature>
<keyword evidence="11" id="KW-1185">Reference proteome</keyword>
<evidence type="ECO:0000256" key="7">
    <source>
        <dbReference type="ARBA" id="ARBA00022807"/>
    </source>
</evidence>
<dbReference type="GO" id="GO:0004843">
    <property type="term" value="F:cysteine-type deubiquitinase activity"/>
    <property type="evidence" value="ECO:0007669"/>
    <property type="project" value="UniProtKB-EC"/>
</dbReference>
<protein>
    <recommendedName>
        <fullName evidence="3">ubiquitinyl hydrolase 1</fullName>
        <ecNumber evidence="3">3.4.19.12</ecNumber>
    </recommendedName>
</protein>
<dbReference type="SUPFAM" id="SSF54001">
    <property type="entry name" value="Cysteine proteinases"/>
    <property type="match status" value="1"/>
</dbReference>
<dbReference type="PANTHER" id="PTHR21646:SF24">
    <property type="entry name" value="UBIQUITIN CARBOXYL-TERMINAL HYDROLASE"/>
    <property type="match status" value="1"/>
</dbReference>
<dbReference type="GO" id="GO:0006508">
    <property type="term" value="P:proteolysis"/>
    <property type="evidence" value="ECO:0007669"/>
    <property type="project" value="UniProtKB-KW"/>
</dbReference>
<feature type="compositionally biased region" description="Low complexity" evidence="8">
    <location>
        <begin position="272"/>
        <end position="282"/>
    </location>
</feature>
<dbReference type="Pfam" id="PF00443">
    <property type="entry name" value="UCH"/>
    <property type="match status" value="1"/>
</dbReference>
<dbReference type="PANTHER" id="PTHR21646">
    <property type="entry name" value="UBIQUITIN CARBOXYL-TERMINAL HYDROLASE"/>
    <property type="match status" value="1"/>
</dbReference>
<dbReference type="InterPro" id="IPR035927">
    <property type="entry name" value="DUSP-like_sf"/>
</dbReference>
<evidence type="ECO:0000256" key="6">
    <source>
        <dbReference type="ARBA" id="ARBA00022801"/>
    </source>
</evidence>
<dbReference type="InterPro" id="IPR028889">
    <property type="entry name" value="USP"/>
</dbReference>
<keyword evidence="6" id="KW-0378">Hydrolase</keyword>
<evidence type="ECO:0000256" key="5">
    <source>
        <dbReference type="ARBA" id="ARBA00022786"/>
    </source>
</evidence>
<sequence length="1274" mass="137468">ESVTGMIPSGVGPVDNSPIVDEHGELLPGLELGAQLEAVPEAAWHRMTELYGLRRQNMAIRRVAIAQLDGNCDGAGGICSSSAQAMLDLYPPSVFVSPKESLGWSSSHESTRRIAISLGASLAELKRQISWAFELSDTDDGRLIELFRPVRNSAPDAESEMSQLAAGLSEAELLPPSYEAAMSRNAPADPAQHARATMTSEEILEEILADDSTLLMAAGILPDSTVGFALPLATISRSAIFDPLVATISPEKLSLYRPGSEQWQAAADKPSWDSGSRSSTSSDPYASTNSANDGRTMVLAPSAPRVHYLCGLTNLGNTCFMNSALQCLGHFSDLTQYFVSQVYTHELNRDNPLGMKGAVASAYGRLVNEMWETGRGSYAPRAFKHTIAQWAPQFRGYNQQDAPEFLAFLLDGLHEDLNRIVHKPYIEVPDSNGRPDAEVADEQWSIYKRRNDSVVVDLFQGQFRSTLVCPVCTHVSVTFDPFMYLTLPLPVQRQKWLELLFIPLATDVYATRMRLLVLKDNSIKQLMQIVAHLTGSNAKSLLACNVETVLIYSVYNDDDSLADISSSDVVHVYEVGVDVGKTAADPSASSSAVVQLACSKPATTLAYGRYSYGPDVISKPLLLTLPNDGELTLAELYLQIAETLARWTTVDISALIAQLKANVAGPGDYPLLDLLSRAASLSVHRAGSMNKNAQPRNLTYMSSRTYAGRRGFGAANAFRTFEDRLTNDNCEPLIGANPRRSSVPPTAPTAATDFEPVYSGQVPMAGRVAALSAGPGNRRRARCDDETDGNSIKWDSSSSSSDNDTDCAVHGTPKRARSELGSDGEAKESSATVSSLAFVSAAESIVHEEPVHPAASDVTEASDAGLDALADTESGPESDAVMSASSSKAEVSYTPPLAVSFEAHPEDEDDADTTAPPLSLADLLATKVKLSTGDTLLCEWSDEGTQELIEALYEEAMPSTYETSKLFDFDQADEYTMPALEDVTQYGSLDEVGRITLDQLPRIAAPPSTKLTKRKVTLEECLAEFTRAEMLGDDDLWYCGKCKEQQKATKKFDLWRVPEILVVHLKRFQHSRAWRDKIDAFVDFPLESLDLTQTVVGPSGGELVYDLHSVCNHYGGLGGGHYTAYAHNPEDGRWCDFNDSSVSEVTDPESVKTAAAYMLFYRLRASGANAGAEQKIDELIAKYKDVCPPIPSETPESRAGASDVAMLSPVSAQTMDDASDSEPHGFGARLSSMSGLTALGPLGMDSPVSDTGNVSEMDTDIPGVDGDLSGTETA</sequence>
<feature type="region of interest" description="Disordered" evidence="8">
    <location>
        <begin position="733"/>
        <end position="753"/>
    </location>
</feature>
<feature type="region of interest" description="Disordered" evidence="8">
    <location>
        <begin position="772"/>
        <end position="831"/>
    </location>
</feature>
<proteinExistence type="inferred from homology"/>
<dbReference type="Gene3D" id="3.90.70.10">
    <property type="entry name" value="Cysteine proteinases"/>
    <property type="match status" value="2"/>
</dbReference>
<dbReference type="InterPro" id="IPR018200">
    <property type="entry name" value="USP_CS"/>
</dbReference>
<evidence type="ECO:0000313" key="11">
    <source>
        <dbReference type="Proteomes" id="UP001150907"/>
    </source>
</evidence>
<feature type="region of interest" description="Disordered" evidence="8">
    <location>
        <begin position="869"/>
        <end position="888"/>
    </location>
</feature>
<dbReference type="EC" id="3.4.19.12" evidence="3"/>
<evidence type="ECO:0000256" key="8">
    <source>
        <dbReference type="SAM" id="MobiDB-lite"/>
    </source>
</evidence>
<name>A0A9W8BDL1_9FUNG</name>
<feature type="region of interest" description="Disordered" evidence="8">
    <location>
        <begin position="1237"/>
        <end position="1274"/>
    </location>
</feature>
<dbReference type="PROSITE" id="PS50235">
    <property type="entry name" value="USP_3"/>
    <property type="match status" value="1"/>
</dbReference>
<keyword evidence="5" id="KW-0833">Ubl conjugation pathway</keyword>
<feature type="compositionally biased region" description="Polar residues" evidence="8">
    <location>
        <begin position="283"/>
        <end position="293"/>
    </location>
</feature>
<comment type="caution">
    <text evidence="10">The sequence shown here is derived from an EMBL/GenBank/DDBJ whole genome shotgun (WGS) entry which is preliminary data.</text>
</comment>
<dbReference type="AlphaFoldDB" id="A0A9W8BDL1"/>
<dbReference type="InterPro" id="IPR038765">
    <property type="entry name" value="Papain-like_cys_pep_sf"/>
</dbReference>
<dbReference type="PROSITE" id="PS00972">
    <property type="entry name" value="USP_1"/>
    <property type="match status" value="1"/>
</dbReference>
<dbReference type="InterPro" id="IPR050185">
    <property type="entry name" value="Ub_carboxyl-term_hydrolase"/>
</dbReference>
<evidence type="ECO:0000256" key="1">
    <source>
        <dbReference type="ARBA" id="ARBA00000707"/>
    </source>
</evidence>
<evidence type="ECO:0000256" key="2">
    <source>
        <dbReference type="ARBA" id="ARBA00009085"/>
    </source>
</evidence>
<evidence type="ECO:0000259" key="9">
    <source>
        <dbReference type="PROSITE" id="PS50235"/>
    </source>
</evidence>
<dbReference type="CDD" id="cd02674">
    <property type="entry name" value="Peptidase_C19R"/>
    <property type="match status" value="1"/>
</dbReference>
<dbReference type="SUPFAM" id="SSF143791">
    <property type="entry name" value="DUSP-like"/>
    <property type="match status" value="1"/>
</dbReference>
<dbReference type="PROSITE" id="PS00973">
    <property type="entry name" value="USP_2"/>
    <property type="match status" value="1"/>
</dbReference>
<feature type="region of interest" description="Disordered" evidence="8">
    <location>
        <begin position="266"/>
        <end position="296"/>
    </location>
</feature>
<comment type="catalytic activity">
    <reaction evidence="1">
        <text>Thiol-dependent hydrolysis of ester, thioester, amide, peptide and isopeptide bonds formed by the C-terminal Gly of ubiquitin (a 76-residue protein attached to proteins as an intracellular targeting signal).</text>
        <dbReference type="EC" id="3.4.19.12"/>
    </reaction>
</comment>
<dbReference type="Gene3D" id="3.30.2230.10">
    <property type="entry name" value="DUSP-like"/>
    <property type="match status" value="1"/>
</dbReference>
<feature type="compositionally biased region" description="Basic and acidic residues" evidence="8">
    <location>
        <begin position="816"/>
        <end position="828"/>
    </location>
</feature>
<keyword evidence="7" id="KW-0788">Thiol protease</keyword>
<dbReference type="OrthoDB" id="292964at2759"/>
<dbReference type="GO" id="GO:0016579">
    <property type="term" value="P:protein deubiquitination"/>
    <property type="evidence" value="ECO:0007669"/>
    <property type="project" value="InterPro"/>
</dbReference>